<evidence type="ECO:0000313" key="5">
    <source>
        <dbReference type="Proteomes" id="UP000541444"/>
    </source>
</evidence>
<gene>
    <name evidence="4" type="ORF">GIB67_021107</name>
</gene>
<dbReference type="SUPFAM" id="SSF54211">
    <property type="entry name" value="Ribosomal protein S5 domain 2-like"/>
    <property type="match status" value="1"/>
</dbReference>
<sequence>MVVELLELGFVEMGISLQVIGLAFPCDSWLGVFNPIITGGKRTGLASLAPRAVSKRGRTVAKAGTSMSSTVPSNLGARGANSLGESRELQMPPISLWEVSQANHSQRITLDHQCLVFRASPTEWFFGSSEVTELFVEPLSDEKTWKRETNEQRDSKRRVVLHEMGSNKSNLKLSVRKVFISNEFDELLPMYLNFLMGLVDLDTLPLNVSREMLQQHSSLKTIKKKLIRKALDMICRIAEGDPDESSDKEKTDVEASDKDEKKVQTSPSTDTISTSTVQTSTSTIRTSTSTDQISTSTSQTSSSADQISTSTVCTSTSTVQTSTLTDQIFPSPD</sequence>
<accession>A0A7J7N7S7</accession>
<feature type="compositionally biased region" description="Basic and acidic residues" evidence="3">
    <location>
        <begin position="245"/>
        <end position="263"/>
    </location>
</feature>
<dbReference type="GO" id="GO:0005524">
    <property type="term" value="F:ATP binding"/>
    <property type="evidence" value="ECO:0007669"/>
    <property type="project" value="InterPro"/>
</dbReference>
<proteinExistence type="inferred from homology"/>
<dbReference type="InterPro" id="IPR020568">
    <property type="entry name" value="Ribosomal_Su5_D2-typ_SF"/>
</dbReference>
<reference evidence="4 5" key="1">
    <citation type="journal article" date="2020" name="IScience">
        <title>Genome Sequencing of the Endangered Kingdonia uniflora (Circaeasteraceae, Ranunculales) Reveals Potential Mechanisms of Evolutionary Specialization.</title>
        <authorList>
            <person name="Sun Y."/>
            <person name="Deng T."/>
            <person name="Zhang A."/>
            <person name="Moore M.J."/>
            <person name="Landis J.B."/>
            <person name="Lin N."/>
            <person name="Zhang H."/>
            <person name="Zhang X."/>
            <person name="Huang J."/>
            <person name="Zhang X."/>
            <person name="Sun H."/>
            <person name="Wang H."/>
        </authorList>
    </citation>
    <scope>NUCLEOTIDE SEQUENCE [LARGE SCALE GENOMIC DNA]</scope>
    <source>
        <strain evidence="4">TB1705</strain>
        <tissue evidence="4">Leaf</tissue>
    </source>
</reference>
<dbReference type="PANTHER" id="PTHR11528">
    <property type="entry name" value="HEAT SHOCK PROTEIN 90 FAMILY MEMBER"/>
    <property type="match status" value="1"/>
</dbReference>
<comment type="similarity">
    <text evidence="1">Belongs to the heat shock protein 90 family.</text>
</comment>
<dbReference type="InterPro" id="IPR001404">
    <property type="entry name" value="Hsp90_fam"/>
</dbReference>
<dbReference type="OrthoDB" id="28737at2759"/>
<dbReference type="Gene3D" id="3.30.230.80">
    <property type="match status" value="1"/>
</dbReference>
<protein>
    <submittedName>
        <fullName evidence="4">Uncharacterized protein</fullName>
    </submittedName>
</protein>
<comment type="caution">
    <text evidence="4">The sequence shown here is derived from an EMBL/GenBank/DDBJ whole genome shotgun (WGS) entry which is preliminary data.</text>
</comment>
<feature type="compositionally biased region" description="Low complexity" evidence="3">
    <location>
        <begin position="265"/>
        <end position="325"/>
    </location>
</feature>
<organism evidence="4 5">
    <name type="scientific">Kingdonia uniflora</name>
    <dbReference type="NCBI Taxonomy" id="39325"/>
    <lineage>
        <taxon>Eukaryota</taxon>
        <taxon>Viridiplantae</taxon>
        <taxon>Streptophyta</taxon>
        <taxon>Embryophyta</taxon>
        <taxon>Tracheophyta</taxon>
        <taxon>Spermatophyta</taxon>
        <taxon>Magnoliopsida</taxon>
        <taxon>Ranunculales</taxon>
        <taxon>Circaeasteraceae</taxon>
        <taxon>Kingdonia</taxon>
    </lineage>
</organism>
<name>A0A7J7N7S7_9MAGN</name>
<feature type="region of interest" description="Disordered" evidence="3">
    <location>
        <begin position="240"/>
        <end position="333"/>
    </location>
</feature>
<dbReference type="AlphaFoldDB" id="A0A7J7N7S7"/>
<dbReference type="EMBL" id="JACGCM010001009">
    <property type="protein sequence ID" value="KAF6162958.1"/>
    <property type="molecule type" value="Genomic_DNA"/>
</dbReference>
<evidence type="ECO:0000313" key="4">
    <source>
        <dbReference type="EMBL" id="KAF6162958.1"/>
    </source>
</evidence>
<dbReference type="GO" id="GO:0016887">
    <property type="term" value="F:ATP hydrolysis activity"/>
    <property type="evidence" value="ECO:0007669"/>
    <property type="project" value="InterPro"/>
</dbReference>
<keyword evidence="2" id="KW-0143">Chaperone</keyword>
<evidence type="ECO:0000256" key="3">
    <source>
        <dbReference type="SAM" id="MobiDB-lite"/>
    </source>
</evidence>
<dbReference type="Pfam" id="PF00183">
    <property type="entry name" value="HSP90"/>
    <property type="match status" value="1"/>
</dbReference>
<evidence type="ECO:0000256" key="2">
    <source>
        <dbReference type="ARBA" id="ARBA00023186"/>
    </source>
</evidence>
<dbReference type="Proteomes" id="UP000541444">
    <property type="component" value="Unassembled WGS sequence"/>
</dbReference>
<evidence type="ECO:0000256" key="1">
    <source>
        <dbReference type="ARBA" id="ARBA00008239"/>
    </source>
</evidence>
<dbReference type="GO" id="GO:0051082">
    <property type="term" value="F:unfolded protein binding"/>
    <property type="evidence" value="ECO:0007669"/>
    <property type="project" value="InterPro"/>
</dbReference>
<dbReference type="GO" id="GO:0140662">
    <property type="term" value="F:ATP-dependent protein folding chaperone"/>
    <property type="evidence" value="ECO:0007669"/>
    <property type="project" value="InterPro"/>
</dbReference>
<keyword evidence="5" id="KW-1185">Reference proteome</keyword>